<dbReference type="Proteomes" id="UP000078200">
    <property type="component" value="Unassembled WGS sequence"/>
</dbReference>
<keyword evidence="11" id="KW-0805">Transcription regulation</keyword>
<name>A0A1A9VF65_GLOAU</name>
<evidence type="ECO:0000256" key="13">
    <source>
        <dbReference type="ARBA" id="ARBA00023242"/>
    </source>
</evidence>
<keyword evidence="10" id="KW-0862">Zinc</keyword>
<comment type="catalytic activity">
    <reaction evidence="1">
        <text>Thiol-dependent hydrolysis of ester, thioester, amide, peptide and isopeptide bonds formed by the C-terminal Gly of ubiquitin (a 76-residue protein attached to proteins as an intracellular targeting signal).</text>
        <dbReference type="EC" id="3.4.19.12"/>
    </reaction>
</comment>
<dbReference type="SUPFAM" id="SSF57850">
    <property type="entry name" value="RING/U-box"/>
    <property type="match status" value="1"/>
</dbReference>
<evidence type="ECO:0000256" key="12">
    <source>
        <dbReference type="ARBA" id="ARBA00023163"/>
    </source>
</evidence>
<dbReference type="AlphaFoldDB" id="A0A1A9VF65"/>
<dbReference type="InterPro" id="IPR001394">
    <property type="entry name" value="Peptidase_C19_UCH"/>
</dbReference>
<feature type="domain" description="UBP-type" evidence="17">
    <location>
        <begin position="1"/>
        <end position="88"/>
    </location>
</feature>
<dbReference type="STRING" id="7395.A0A1A9VF65"/>
<feature type="domain" description="USP" evidence="16">
    <location>
        <begin position="1"/>
        <end position="229"/>
    </location>
</feature>
<dbReference type="VEuPathDB" id="VectorBase:GAUT035314"/>
<keyword evidence="8" id="KW-0378">Hydrolase</keyword>
<keyword evidence="9" id="KW-0788">Thiol protease</keyword>
<dbReference type="GO" id="GO:0005634">
    <property type="term" value="C:nucleus"/>
    <property type="evidence" value="ECO:0007669"/>
    <property type="project" value="UniProtKB-SubCell"/>
</dbReference>
<dbReference type="SUPFAM" id="SSF54001">
    <property type="entry name" value="Cysteine proteinases"/>
    <property type="match status" value="1"/>
</dbReference>
<keyword evidence="13" id="KW-0539">Nucleus</keyword>
<dbReference type="PROSITE" id="PS50271">
    <property type="entry name" value="ZF_UBP"/>
    <property type="match status" value="1"/>
</dbReference>
<dbReference type="InterPro" id="IPR038765">
    <property type="entry name" value="Papain-like_cys_pep_sf"/>
</dbReference>
<evidence type="ECO:0000313" key="19">
    <source>
        <dbReference type="Proteomes" id="UP000078200"/>
    </source>
</evidence>
<dbReference type="InterPro" id="IPR018200">
    <property type="entry name" value="USP_CS"/>
</dbReference>
<dbReference type="InterPro" id="IPR050185">
    <property type="entry name" value="Ub_carboxyl-term_hydrolase"/>
</dbReference>
<organism evidence="18 19">
    <name type="scientific">Glossina austeni</name>
    <name type="common">Savannah tsetse fly</name>
    <dbReference type="NCBI Taxonomy" id="7395"/>
    <lineage>
        <taxon>Eukaryota</taxon>
        <taxon>Metazoa</taxon>
        <taxon>Ecdysozoa</taxon>
        <taxon>Arthropoda</taxon>
        <taxon>Hexapoda</taxon>
        <taxon>Insecta</taxon>
        <taxon>Pterygota</taxon>
        <taxon>Neoptera</taxon>
        <taxon>Endopterygota</taxon>
        <taxon>Diptera</taxon>
        <taxon>Brachycera</taxon>
        <taxon>Muscomorpha</taxon>
        <taxon>Hippoboscoidea</taxon>
        <taxon>Glossinidae</taxon>
        <taxon>Glossina</taxon>
    </lineage>
</organism>
<protein>
    <recommendedName>
        <fullName evidence="3">ubiquitinyl hydrolase 1</fullName>
        <ecNumber evidence="3">3.4.19.12</ecNumber>
    </recommendedName>
</protein>
<comment type="subcellular location">
    <subcellularLocation>
        <location evidence="2">Nucleus</location>
    </subcellularLocation>
</comment>
<evidence type="ECO:0000256" key="15">
    <source>
        <dbReference type="PROSITE-ProRule" id="PRU00502"/>
    </source>
</evidence>
<dbReference type="GO" id="GO:0016579">
    <property type="term" value="P:protein deubiquitination"/>
    <property type="evidence" value="ECO:0007669"/>
    <property type="project" value="InterPro"/>
</dbReference>
<dbReference type="PANTHER" id="PTHR21646:SF33">
    <property type="entry name" value="UBIQUITIN CARBOXYL-TERMINAL HYDROLASE 22"/>
    <property type="match status" value="1"/>
</dbReference>
<keyword evidence="12" id="KW-0804">Transcription</keyword>
<dbReference type="PANTHER" id="PTHR21646">
    <property type="entry name" value="UBIQUITIN CARBOXYL-TERMINAL HYDROLASE"/>
    <property type="match status" value="1"/>
</dbReference>
<evidence type="ECO:0000256" key="4">
    <source>
        <dbReference type="ARBA" id="ARBA00022670"/>
    </source>
</evidence>
<evidence type="ECO:0000256" key="7">
    <source>
        <dbReference type="ARBA" id="ARBA00022786"/>
    </source>
</evidence>
<evidence type="ECO:0000256" key="2">
    <source>
        <dbReference type="ARBA" id="ARBA00004123"/>
    </source>
</evidence>
<evidence type="ECO:0000259" key="17">
    <source>
        <dbReference type="PROSITE" id="PS50271"/>
    </source>
</evidence>
<sequence length="229" mass="26681">MAENDCKHFQVNVKENFLDNYRIIDAYFSACINRDARSHITSHLRAKKHSIALELSHGTLYCNSCQDFIYDSRCREIASVNRKLEAKDEKQLMVAQKSLIDRLERTKAEHLGSSAKIKCSTRKSYQESIKQFSLRTLPSLASFHLKRFEHSSLIDKKISTFISFPVEFDMTPFMSDKNNAYGDFRYSLYAVVNHVGTIDAGHYTAYVRHHKDTWIKCDDHRYLKPSVRQ</sequence>
<keyword evidence="7" id="KW-0833">Ubl conjugation pathway</keyword>
<evidence type="ECO:0000256" key="10">
    <source>
        <dbReference type="ARBA" id="ARBA00022833"/>
    </source>
</evidence>
<dbReference type="EC" id="3.4.19.12" evidence="3"/>
<keyword evidence="4" id="KW-0645">Protease</keyword>
<dbReference type="Pfam" id="PF02148">
    <property type="entry name" value="zf-UBP"/>
    <property type="match status" value="1"/>
</dbReference>
<evidence type="ECO:0000256" key="3">
    <source>
        <dbReference type="ARBA" id="ARBA00012759"/>
    </source>
</evidence>
<dbReference type="Gene3D" id="3.90.70.10">
    <property type="entry name" value="Cysteine proteinases"/>
    <property type="match status" value="1"/>
</dbReference>
<dbReference type="GO" id="GO:0006508">
    <property type="term" value="P:proteolysis"/>
    <property type="evidence" value="ECO:0007669"/>
    <property type="project" value="UniProtKB-KW"/>
</dbReference>
<comment type="similarity">
    <text evidence="14">Belongs to the peptidase C19 family. UBP8 subfamily.</text>
</comment>
<keyword evidence="6 15" id="KW-0863">Zinc-finger</keyword>
<evidence type="ECO:0000256" key="8">
    <source>
        <dbReference type="ARBA" id="ARBA00022801"/>
    </source>
</evidence>
<keyword evidence="19" id="KW-1185">Reference proteome</keyword>
<evidence type="ECO:0000256" key="5">
    <source>
        <dbReference type="ARBA" id="ARBA00022723"/>
    </source>
</evidence>
<evidence type="ECO:0000256" key="1">
    <source>
        <dbReference type="ARBA" id="ARBA00000707"/>
    </source>
</evidence>
<dbReference type="InterPro" id="IPR001607">
    <property type="entry name" value="Znf_UBP"/>
</dbReference>
<evidence type="ECO:0000256" key="6">
    <source>
        <dbReference type="ARBA" id="ARBA00022771"/>
    </source>
</evidence>
<dbReference type="EnsemblMetazoa" id="GAUT035314-RA">
    <property type="protein sequence ID" value="GAUT035314-PA"/>
    <property type="gene ID" value="GAUT035314"/>
</dbReference>
<dbReference type="GO" id="GO:0004843">
    <property type="term" value="F:cysteine-type deubiquitinase activity"/>
    <property type="evidence" value="ECO:0007669"/>
    <property type="project" value="UniProtKB-EC"/>
</dbReference>
<evidence type="ECO:0000259" key="16">
    <source>
        <dbReference type="PROSITE" id="PS50235"/>
    </source>
</evidence>
<keyword evidence="5" id="KW-0479">Metal-binding</keyword>
<accession>A0A1A9VF65</accession>
<dbReference type="PROSITE" id="PS00973">
    <property type="entry name" value="USP_2"/>
    <property type="match status" value="1"/>
</dbReference>
<evidence type="ECO:0000256" key="11">
    <source>
        <dbReference type="ARBA" id="ARBA00023015"/>
    </source>
</evidence>
<reference evidence="18" key="1">
    <citation type="submission" date="2020-05" db="UniProtKB">
        <authorList>
            <consortium name="EnsemblMetazoa"/>
        </authorList>
    </citation>
    <scope>IDENTIFICATION</scope>
    <source>
        <strain evidence="18">TTRI</strain>
    </source>
</reference>
<evidence type="ECO:0000313" key="18">
    <source>
        <dbReference type="EnsemblMetazoa" id="GAUT035314-PA"/>
    </source>
</evidence>
<evidence type="ECO:0000256" key="9">
    <source>
        <dbReference type="ARBA" id="ARBA00022807"/>
    </source>
</evidence>
<dbReference type="PROSITE" id="PS50235">
    <property type="entry name" value="USP_3"/>
    <property type="match status" value="1"/>
</dbReference>
<proteinExistence type="inferred from homology"/>
<dbReference type="GO" id="GO:0008270">
    <property type="term" value="F:zinc ion binding"/>
    <property type="evidence" value="ECO:0007669"/>
    <property type="project" value="UniProtKB-KW"/>
</dbReference>
<evidence type="ECO:0000256" key="14">
    <source>
        <dbReference type="ARBA" id="ARBA00038490"/>
    </source>
</evidence>
<dbReference type="Pfam" id="PF00443">
    <property type="entry name" value="UCH"/>
    <property type="match status" value="1"/>
</dbReference>
<dbReference type="InterPro" id="IPR028889">
    <property type="entry name" value="USP"/>
</dbReference>